<name>A0A4Z2H9F5_9TELE</name>
<evidence type="ECO:0000256" key="1">
    <source>
        <dbReference type="SAM" id="MobiDB-lite"/>
    </source>
</evidence>
<feature type="region of interest" description="Disordered" evidence="1">
    <location>
        <begin position="1"/>
        <end position="47"/>
    </location>
</feature>
<protein>
    <submittedName>
        <fullName evidence="2">Uncharacterized protein</fullName>
    </submittedName>
</protein>
<comment type="caution">
    <text evidence="2">The sequence shown here is derived from an EMBL/GenBank/DDBJ whole genome shotgun (WGS) entry which is preliminary data.</text>
</comment>
<evidence type="ECO:0000313" key="3">
    <source>
        <dbReference type="Proteomes" id="UP000314294"/>
    </source>
</evidence>
<accession>A0A4Z2H9F5</accession>
<reference evidence="2 3" key="1">
    <citation type="submission" date="2019-03" db="EMBL/GenBank/DDBJ databases">
        <title>First draft genome of Liparis tanakae, snailfish: a comprehensive survey of snailfish specific genes.</title>
        <authorList>
            <person name="Kim W."/>
            <person name="Song I."/>
            <person name="Jeong J.-H."/>
            <person name="Kim D."/>
            <person name="Kim S."/>
            <person name="Ryu S."/>
            <person name="Song J.Y."/>
            <person name="Lee S.K."/>
        </authorList>
    </citation>
    <scope>NUCLEOTIDE SEQUENCE [LARGE SCALE GENOMIC DNA]</scope>
    <source>
        <tissue evidence="2">Muscle</tissue>
    </source>
</reference>
<feature type="compositionally biased region" description="Basic and acidic residues" evidence="1">
    <location>
        <begin position="37"/>
        <end position="47"/>
    </location>
</feature>
<dbReference type="Proteomes" id="UP000314294">
    <property type="component" value="Unassembled WGS sequence"/>
</dbReference>
<dbReference type="EMBL" id="SRLO01000294">
    <property type="protein sequence ID" value="TNN62396.1"/>
    <property type="molecule type" value="Genomic_DNA"/>
</dbReference>
<evidence type="ECO:0000313" key="2">
    <source>
        <dbReference type="EMBL" id="TNN62396.1"/>
    </source>
</evidence>
<sequence>MTECKYEQNTTTGRGSRRQTQGWSIDSPAGTLSRLSQRSDARNAERKPGLANLPFKSLLTTCKLSEKLVGALFTPTSVREEKDI</sequence>
<proteinExistence type="predicted"/>
<gene>
    <name evidence="2" type="ORF">EYF80_027407</name>
</gene>
<dbReference type="AlphaFoldDB" id="A0A4Z2H9F5"/>
<feature type="compositionally biased region" description="Low complexity" evidence="1">
    <location>
        <begin position="8"/>
        <end position="22"/>
    </location>
</feature>
<organism evidence="2 3">
    <name type="scientific">Liparis tanakae</name>
    <name type="common">Tanaka's snailfish</name>
    <dbReference type="NCBI Taxonomy" id="230148"/>
    <lineage>
        <taxon>Eukaryota</taxon>
        <taxon>Metazoa</taxon>
        <taxon>Chordata</taxon>
        <taxon>Craniata</taxon>
        <taxon>Vertebrata</taxon>
        <taxon>Euteleostomi</taxon>
        <taxon>Actinopterygii</taxon>
        <taxon>Neopterygii</taxon>
        <taxon>Teleostei</taxon>
        <taxon>Neoteleostei</taxon>
        <taxon>Acanthomorphata</taxon>
        <taxon>Eupercaria</taxon>
        <taxon>Perciformes</taxon>
        <taxon>Cottioidei</taxon>
        <taxon>Cottales</taxon>
        <taxon>Liparidae</taxon>
        <taxon>Liparis</taxon>
    </lineage>
</organism>
<keyword evidence="3" id="KW-1185">Reference proteome</keyword>